<accession>A0A0D8PMJ7</accession>
<proteinExistence type="inferred from homology"/>
<dbReference type="EMBL" id="PYOP01000035">
    <property type="protein sequence ID" value="PSW92689.1"/>
    <property type="molecule type" value="Genomic_DNA"/>
</dbReference>
<evidence type="ECO:0000256" key="2">
    <source>
        <dbReference type="ARBA" id="ARBA00009474"/>
    </source>
</evidence>
<evidence type="ECO:0000256" key="4">
    <source>
        <dbReference type="ARBA" id="ARBA00022519"/>
    </source>
</evidence>
<dbReference type="AlphaFoldDB" id="A0A0D8PMJ7"/>
<protein>
    <recommendedName>
        <fullName evidence="8">UPF0208 membrane protein C9I88_17995</fullName>
    </recommendedName>
</protein>
<keyword evidence="7 8" id="KW-0472">Membrane</keyword>
<dbReference type="GO" id="GO:0005886">
    <property type="term" value="C:plasma membrane"/>
    <property type="evidence" value="ECO:0007669"/>
    <property type="project" value="UniProtKB-SubCell"/>
</dbReference>
<evidence type="ECO:0000313" key="10">
    <source>
        <dbReference type="EMBL" id="PSW92689.1"/>
    </source>
</evidence>
<evidence type="ECO:0000313" key="9">
    <source>
        <dbReference type="EMBL" id="PSV90467.1"/>
    </source>
</evidence>
<dbReference type="RefSeq" id="WP_045038210.1">
    <property type="nucleotide sequence ID" value="NZ_CAMQYU010000021.1"/>
</dbReference>
<dbReference type="Proteomes" id="UP000241190">
    <property type="component" value="Unassembled WGS sequence"/>
</dbReference>
<dbReference type="STRING" id="56192.UB38_16885"/>
<dbReference type="OrthoDB" id="7066670at2"/>
<evidence type="ECO:0000256" key="5">
    <source>
        <dbReference type="ARBA" id="ARBA00022692"/>
    </source>
</evidence>
<feature type="transmembrane region" description="Helical" evidence="8">
    <location>
        <begin position="66"/>
        <end position="87"/>
    </location>
</feature>
<dbReference type="GeneID" id="93548207"/>
<keyword evidence="11" id="KW-1185">Reference proteome</keyword>
<keyword evidence="3 8" id="KW-1003">Cell membrane</keyword>
<dbReference type="InterPro" id="IPR007334">
    <property type="entry name" value="UPF0208"/>
</dbReference>
<dbReference type="EMBL" id="PYLW01000029">
    <property type="protein sequence ID" value="PSV90467.1"/>
    <property type="molecule type" value="Genomic_DNA"/>
</dbReference>
<evidence type="ECO:0000256" key="8">
    <source>
        <dbReference type="HAMAP-Rule" id="MF_01101"/>
    </source>
</evidence>
<feature type="transmembrane region" description="Helical" evidence="8">
    <location>
        <begin position="41"/>
        <end position="60"/>
    </location>
</feature>
<evidence type="ECO:0000256" key="6">
    <source>
        <dbReference type="ARBA" id="ARBA00022989"/>
    </source>
</evidence>
<comment type="subcellular location">
    <subcellularLocation>
        <location evidence="1">Cell inner membrane</location>
        <topology evidence="1">Multi-pass membrane protein</topology>
    </subcellularLocation>
    <subcellularLocation>
        <location evidence="8">Cell membrane</location>
        <topology evidence="8">Multi-pass membrane protein</topology>
    </subcellularLocation>
</comment>
<keyword evidence="6 8" id="KW-1133">Transmembrane helix</keyword>
<reference evidence="9 12" key="1">
    <citation type="submission" date="2018-01" db="EMBL/GenBank/DDBJ databases">
        <title>Whole genome sequencing of Histamine producing bacteria.</title>
        <authorList>
            <person name="Butler K."/>
        </authorList>
    </citation>
    <scope>NUCLEOTIDE SEQUENCE [LARGE SCALE GENOMIC DNA]</scope>
    <source>
        <strain evidence="10 11">ATCC 51761</strain>
        <strain evidence="9 12">NCIMB 13481</strain>
    </source>
</reference>
<evidence type="ECO:0000313" key="12">
    <source>
        <dbReference type="Proteomes" id="UP000241954"/>
    </source>
</evidence>
<evidence type="ECO:0000256" key="7">
    <source>
        <dbReference type="ARBA" id="ARBA00023136"/>
    </source>
</evidence>
<dbReference type="Pfam" id="PF04217">
    <property type="entry name" value="DUF412"/>
    <property type="match status" value="1"/>
</dbReference>
<sequence length="149" mass="17370">MAQHTMWKHFQNGQHYMTTWPMRKELAAVFPEHRYIKATQFATKVMPAVAAISILTQMAFHNYDAMPQAIAIALLAISMPLQGLWWLGKRSQTTLPPSLAKWYSEIYQKIVSEGHAMQPKKSQPRYQELADVLNRAFKQLDRHALDRWF</sequence>
<comment type="caution">
    <text evidence="9">The sequence shown here is derived from an EMBL/GenBank/DDBJ whole genome shotgun (WGS) entry which is preliminary data.</text>
</comment>
<gene>
    <name evidence="9" type="ORF">C9I88_17995</name>
    <name evidence="10" type="ORF">C9J52_17160</name>
</gene>
<name>A0A0D8PMJ7_9GAMM</name>
<evidence type="ECO:0000313" key="11">
    <source>
        <dbReference type="Proteomes" id="UP000241190"/>
    </source>
</evidence>
<keyword evidence="5 8" id="KW-0812">Transmembrane</keyword>
<dbReference type="HAMAP" id="MF_01101">
    <property type="entry name" value="UPF0208"/>
    <property type="match status" value="1"/>
</dbReference>
<dbReference type="Proteomes" id="UP000241954">
    <property type="component" value="Unassembled WGS sequence"/>
</dbReference>
<evidence type="ECO:0000256" key="1">
    <source>
        <dbReference type="ARBA" id="ARBA00004429"/>
    </source>
</evidence>
<evidence type="ECO:0000256" key="3">
    <source>
        <dbReference type="ARBA" id="ARBA00022475"/>
    </source>
</evidence>
<dbReference type="NCBIfam" id="NF002493">
    <property type="entry name" value="PRK01816.1"/>
    <property type="match status" value="1"/>
</dbReference>
<organism evidence="9 12">
    <name type="scientific">Photobacterium iliopiscarium</name>
    <dbReference type="NCBI Taxonomy" id="56192"/>
    <lineage>
        <taxon>Bacteria</taxon>
        <taxon>Pseudomonadati</taxon>
        <taxon>Pseudomonadota</taxon>
        <taxon>Gammaproteobacteria</taxon>
        <taxon>Vibrionales</taxon>
        <taxon>Vibrionaceae</taxon>
        <taxon>Photobacterium</taxon>
    </lineage>
</organism>
<keyword evidence="4" id="KW-0997">Cell inner membrane</keyword>
<comment type="similarity">
    <text evidence="2 8">Belongs to the UPF0208 family.</text>
</comment>